<name>A0A914IF12_GLORO</name>
<protein>
    <submittedName>
        <fullName evidence="2">Uncharacterized protein</fullName>
    </submittedName>
</protein>
<dbReference type="WBParaSite" id="Gr19_v10_g9311.t1">
    <property type="protein sequence ID" value="Gr19_v10_g9311.t1"/>
    <property type="gene ID" value="Gr19_v10_g9311"/>
</dbReference>
<evidence type="ECO:0000313" key="1">
    <source>
        <dbReference type="Proteomes" id="UP000887572"/>
    </source>
</evidence>
<keyword evidence="1" id="KW-1185">Reference proteome</keyword>
<organism evidence="1 2">
    <name type="scientific">Globodera rostochiensis</name>
    <name type="common">Golden nematode worm</name>
    <name type="synonym">Heterodera rostochiensis</name>
    <dbReference type="NCBI Taxonomy" id="31243"/>
    <lineage>
        <taxon>Eukaryota</taxon>
        <taxon>Metazoa</taxon>
        <taxon>Ecdysozoa</taxon>
        <taxon>Nematoda</taxon>
        <taxon>Chromadorea</taxon>
        <taxon>Rhabditida</taxon>
        <taxon>Tylenchina</taxon>
        <taxon>Tylenchomorpha</taxon>
        <taxon>Tylenchoidea</taxon>
        <taxon>Heteroderidae</taxon>
        <taxon>Heteroderinae</taxon>
        <taxon>Globodera</taxon>
    </lineage>
</organism>
<dbReference type="AlphaFoldDB" id="A0A914IF12"/>
<sequence length="92" mass="10708">MMNNARDLLVNATKHRQETAWKKHEKRRAERFGMKDSAANARFSCILDVLKHRSSQFIVKETSSSLFLLVRFNFLDLFHFPSLGRSAGFDMC</sequence>
<evidence type="ECO:0000313" key="2">
    <source>
        <dbReference type="WBParaSite" id="Gr19_v10_g9311.t1"/>
    </source>
</evidence>
<proteinExistence type="predicted"/>
<accession>A0A914IF12</accession>
<reference evidence="2" key="1">
    <citation type="submission" date="2022-11" db="UniProtKB">
        <authorList>
            <consortium name="WormBaseParasite"/>
        </authorList>
    </citation>
    <scope>IDENTIFICATION</scope>
</reference>
<dbReference type="Proteomes" id="UP000887572">
    <property type="component" value="Unplaced"/>
</dbReference>